<dbReference type="InterPro" id="IPR000432">
    <property type="entry name" value="DNA_mismatch_repair_MutS_C"/>
</dbReference>
<dbReference type="GO" id="GO:0006298">
    <property type="term" value="P:mismatch repair"/>
    <property type="evidence" value="ECO:0007669"/>
    <property type="project" value="InterPro"/>
</dbReference>
<evidence type="ECO:0000313" key="6">
    <source>
        <dbReference type="EMBL" id="OCL10508.1"/>
    </source>
</evidence>
<dbReference type="SUPFAM" id="SSF52540">
    <property type="entry name" value="P-loop containing nucleoside triphosphate hydrolases"/>
    <property type="match status" value="1"/>
</dbReference>
<evidence type="ECO:0000256" key="4">
    <source>
        <dbReference type="ARBA" id="ARBA00023125"/>
    </source>
</evidence>
<dbReference type="GO" id="GO:0005524">
    <property type="term" value="F:ATP binding"/>
    <property type="evidence" value="ECO:0007669"/>
    <property type="project" value="UniProtKB-KW"/>
</dbReference>
<dbReference type="Gene3D" id="3.40.50.300">
    <property type="entry name" value="P-loop containing nucleotide triphosphate hydrolases"/>
    <property type="match status" value="1"/>
</dbReference>
<dbReference type="SUPFAM" id="SSF48334">
    <property type="entry name" value="DNA repair protein MutS, domain III"/>
    <property type="match status" value="1"/>
</dbReference>
<feature type="domain" description="DNA mismatch repair proteins mutS family" evidence="5">
    <location>
        <begin position="698"/>
        <end position="714"/>
    </location>
</feature>
<keyword evidence="2" id="KW-0547">Nucleotide-binding</keyword>
<organism evidence="6 7">
    <name type="scientific">Glonium stellatum</name>
    <dbReference type="NCBI Taxonomy" id="574774"/>
    <lineage>
        <taxon>Eukaryota</taxon>
        <taxon>Fungi</taxon>
        <taxon>Dikarya</taxon>
        <taxon>Ascomycota</taxon>
        <taxon>Pezizomycotina</taxon>
        <taxon>Dothideomycetes</taxon>
        <taxon>Pleosporomycetidae</taxon>
        <taxon>Gloniales</taxon>
        <taxon>Gloniaceae</taxon>
        <taxon>Glonium</taxon>
    </lineage>
</organism>
<dbReference type="PANTHER" id="PTHR11361:SF20">
    <property type="entry name" value="MUTS PROTEIN HOMOLOG 5"/>
    <property type="match status" value="1"/>
</dbReference>
<sequence>MAVDLRERGTVGCCYYIARDGKLCFMEDVRLGGVDVINTLKDYISPTVIIISARADEAIIDRLDPEGRSRNSFDDTNDLLHLPYLVEIRPSSEFNYETAKNKLVNLRLGSNDGPHITYTIPGDVVAAEEFDEEAGIVSRQGQLLRLSGWIDIESQLTVGCAGAVLSYLQRRRAVAFLPGDEAADALFHISTLEMFSMRDTMFINADTLTSLQIMQLESHPHSHNQGPTKSSSGSKEGLSVYGLFHNLARTPQGKFLLRQYFLRPSLNPQVINERLETIGVFLRVENAAPLESLVKNLQSVKNIRAIMINLRKGVGGGLGKGGGISRSVWAGIRQFVFHALKIRDAFQEVIGAEQLDIRKKIYENFEGYHFAQVGRKISEVVDFDKSAEECRTVILPGVHEELDQMKRTYDGLDALLSQVARKLAENIPADLQEALNVIYFPQIGFLITVPLNQATGGGVYEGGIENPWERMFSTKDQVYFKNNEMREMDDHFGDIHGIISDREIEISHELAQYVLEYETLLTNASDICGQLDSLLALTQGARLYNLSKPKIAEENILRISGGRHFLQELTVPSFVANNTLLSGGTGEVISVDGHKEHEEYMSRLGSSITSAHAVEIPSMLIVTGPNYSGKSVYLKQVALIVFMAHIGSFVPADNAEIGLTDKILTRVSTRETVSRIQSAFMIDLQQISLALSLATRRSLLIIDEFGKGTESSDGAGLACSVFEYLLSLGCERPKVLGATHFHEIFENGYLSPHPSLAFGHMEVRVDTEAAKVENQIAYLYNFRNGRSISSFGTCCAAMNGIPPEIVQRAEEFILLAARGGDLVAACAAMPAAEVAELEDAEKIARHFLETDVTGDVARLLVGILSASNGDSSRS</sequence>
<keyword evidence="4" id="KW-0238">DNA-binding</keyword>
<keyword evidence="3" id="KW-0067">ATP-binding</keyword>
<dbReference type="Pfam" id="PF05190">
    <property type="entry name" value="MutS_IV"/>
    <property type="match status" value="1"/>
</dbReference>
<dbReference type="OrthoDB" id="29596at2759"/>
<evidence type="ECO:0000256" key="3">
    <source>
        <dbReference type="ARBA" id="ARBA00022840"/>
    </source>
</evidence>
<dbReference type="InterPro" id="IPR007861">
    <property type="entry name" value="DNA_mismatch_repair_MutS_clamp"/>
</dbReference>
<dbReference type="SMART" id="SM00534">
    <property type="entry name" value="MUTSac"/>
    <property type="match status" value="1"/>
</dbReference>
<proteinExistence type="inferred from homology"/>
<keyword evidence="7" id="KW-1185">Reference proteome</keyword>
<dbReference type="PANTHER" id="PTHR11361">
    <property type="entry name" value="DNA MISMATCH REPAIR PROTEIN MUTS FAMILY MEMBER"/>
    <property type="match status" value="1"/>
</dbReference>
<dbReference type="GO" id="GO:0051026">
    <property type="term" value="P:chiasma assembly"/>
    <property type="evidence" value="ECO:0007669"/>
    <property type="project" value="TreeGrafter"/>
</dbReference>
<evidence type="ECO:0000256" key="2">
    <source>
        <dbReference type="ARBA" id="ARBA00022741"/>
    </source>
</evidence>
<comment type="similarity">
    <text evidence="1">Belongs to the DNA mismatch repair MutS family.</text>
</comment>
<name>A0A8E2F564_9PEZI</name>
<dbReference type="InterPro" id="IPR027417">
    <property type="entry name" value="P-loop_NTPase"/>
</dbReference>
<dbReference type="InterPro" id="IPR036187">
    <property type="entry name" value="DNA_mismatch_repair_MutS_sf"/>
</dbReference>
<reference evidence="6 7" key="1">
    <citation type="journal article" date="2016" name="Nat. Commun.">
        <title>Ectomycorrhizal ecology is imprinted in the genome of the dominant symbiotic fungus Cenococcum geophilum.</title>
        <authorList>
            <consortium name="DOE Joint Genome Institute"/>
            <person name="Peter M."/>
            <person name="Kohler A."/>
            <person name="Ohm R.A."/>
            <person name="Kuo A."/>
            <person name="Krutzmann J."/>
            <person name="Morin E."/>
            <person name="Arend M."/>
            <person name="Barry K.W."/>
            <person name="Binder M."/>
            <person name="Choi C."/>
            <person name="Clum A."/>
            <person name="Copeland A."/>
            <person name="Grisel N."/>
            <person name="Haridas S."/>
            <person name="Kipfer T."/>
            <person name="LaButti K."/>
            <person name="Lindquist E."/>
            <person name="Lipzen A."/>
            <person name="Maire R."/>
            <person name="Meier B."/>
            <person name="Mihaltcheva S."/>
            <person name="Molinier V."/>
            <person name="Murat C."/>
            <person name="Poggeler S."/>
            <person name="Quandt C.A."/>
            <person name="Sperisen C."/>
            <person name="Tritt A."/>
            <person name="Tisserant E."/>
            <person name="Crous P.W."/>
            <person name="Henrissat B."/>
            <person name="Nehls U."/>
            <person name="Egli S."/>
            <person name="Spatafora J.W."/>
            <person name="Grigoriev I.V."/>
            <person name="Martin F.M."/>
        </authorList>
    </citation>
    <scope>NUCLEOTIDE SEQUENCE [LARGE SCALE GENOMIC DNA]</scope>
    <source>
        <strain evidence="6 7">CBS 207.34</strain>
    </source>
</reference>
<dbReference type="GO" id="GO:0030983">
    <property type="term" value="F:mismatched DNA binding"/>
    <property type="evidence" value="ECO:0007669"/>
    <property type="project" value="InterPro"/>
</dbReference>
<dbReference type="Pfam" id="PF05192">
    <property type="entry name" value="MutS_III"/>
    <property type="match status" value="1"/>
</dbReference>
<dbReference type="InterPro" id="IPR045076">
    <property type="entry name" value="MutS"/>
</dbReference>
<dbReference type="SMART" id="SM00533">
    <property type="entry name" value="MUTSd"/>
    <property type="match status" value="1"/>
</dbReference>
<evidence type="ECO:0000256" key="1">
    <source>
        <dbReference type="ARBA" id="ARBA00006271"/>
    </source>
</evidence>
<dbReference type="CDD" id="cd03281">
    <property type="entry name" value="ABC_MSH5_euk"/>
    <property type="match status" value="1"/>
</dbReference>
<dbReference type="GO" id="GO:0140664">
    <property type="term" value="F:ATP-dependent DNA damage sensor activity"/>
    <property type="evidence" value="ECO:0007669"/>
    <property type="project" value="InterPro"/>
</dbReference>
<dbReference type="Pfam" id="PF00488">
    <property type="entry name" value="MutS_V"/>
    <property type="match status" value="1"/>
</dbReference>
<dbReference type="GO" id="GO:0005634">
    <property type="term" value="C:nucleus"/>
    <property type="evidence" value="ECO:0007669"/>
    <property type="project" value="TreeGrafter"/>
</dbReference>
<dbReference type="Gene3D" id="1.10.1420.10">
    <property type="match status" value="1"/>
</dbReference>
<accession>A0A8E2F564</accession>
<dbReference type="InterPro" id="IPR007696">
    <property type="entry name" value="DNA_mismatch_repair_MutS_core"/>
</dbReference>
<gene>
    <name evidence="6" type="ORF">AOQ84DRAFT_430823</name>
</gene>
<dbReference type="PROSITE" id="PS00486">
    <property type="entry name" value="DNA_MISMATCH_REPAIR_2"/>
    <property type="match status" value="1"/>
</dbReference>
<protein>
    <recommendedName>
        <fullName evidence="5">DNA mismatch repair proteins mutS family domain-containing protein</fullName>
    </recommendedName>
</protein>
<dbReference type="EMBL" id="KV749232">
    <property type="protein sequence ID" value="OCL10508.1"/>
    <property type="molecule type" value="Genomic_DNA"/>
</dbReference>
<dbReference type="FunFam" id="1.10.1420.10:FF:000050">
    <property type="entry name" value="DNA mismatch repair protein Msh5, putative"/>
    <property type="match status" value="1"/>
</dbReference>
<evidence type="ECO:0000313" key="7">
    <source>
        <dbReference type="Proteomes" id="UP000250140"/>
    </source>
</evidence>
<dbReference type="AlphaFoldDB" id="A0A8E2F564"/>
<dbReference type="Proteomes" id="UP000250140">
    <property type="component" value="Unassembled WGS sequence"/>
</dbReference>
<evidence type="ECO:0000259" key="5">
    <source>
        <dbReference type="PROSITE" id="PS00486"/>
    </source>
</evidence>